<dbReference type="AlphaFoldDB" id="A0A2N3YER5"/>
<evidence type="ECO:0000256" key="4">
    <source>
        <dbReference type="ARBA" id="ARBA00023235"/>
    </source>
</evidence>
<dbReference type="Proteomes" id="UP000233781">
    <property type="component" value="Unassembled WGS sequence"/>
</dbReference>
<feature type="domain" description="PPIase FKBP-type" evidence="8">
    <location>
        <begin position="78"/>
        <end position="167"/>
    </location>
</feature>
<reference evidence="9 10" key="1">
    <citation type="submission" date="2017-12" db="EMBL/GenBank/DDBJ databases">
        <title>Sequencing the genomes of 1000 Actinobacteria strains.</title>
        <authorList>
            <person name="Klenk H.-P."/>
        </authorList>
    </citation>
    <scope>NUCLEOTIDE SEQUENCE [LARGE SCALE GENOMIC DNA]</scope>
    <source>
        <strain evidence="9 10">DSM 12806</strain>
    </source>
</reference>
<evidence type="ECO:0000313" key="9">
    <source>
        <dbReference type="EMBL" id="PKW25337.1"/>
    </source>
</evidence>
<dbReference type="Gene3D" id="3.10.50.40">
    <property type="match status" value="2"/>
</dbReference>
<dbReference type="PANTHER" id="PTHR43811:SF19">
    <property type="entry name" value="39 KDA FK506-BINDING NUCLEAR PROTEIN"/>
    <property type="match status" value="1"/>
</dbReference>
<protein>
    <recommendedName>
        <fullName evidence="6">Peptidyl-prolyl cis-trans isomerase</fullName>
        <ecNumber evidence="6">5.2.1.8</ecNumber>
    </recommendedName>
</protein>
<comment type="caution">
    <text evidence="9">The sequence shown here is derived from an EMBL/GenBank/DDBJ whole genome shotgun (WGS) entry which is preliminary data.</text>
</comment>
<comment type="catalytic activity">
    <reaction evidence="1 5 6">
        <text>[protein]-peptidylproline (omega=180) = [protein]-peptidylproline (omega=0)</text>
        <dbReference type="Rhea" id="RHEA:16237"/>
        <dbReference type="Rhea" id="RHEA-COMP:10747"/>
        <dbReference type="Rhea" id="RHEA-COMP:10748"/>
        <dbReference type="ChEBI" id="CHEBI:83833"/>
        <dbReference type="ChEBI" id="CHEBI:83834"/>
        <dbReference type="EC" id="5.2.1.8"/>
    </reaction>
</comment>
<keyword evidence="10" id="KW-1185">Reference proteome</keyword>
<dbReference type="OrthoDB" id="25996at2"/>
<gene>
    <name evidence="9" type="ORF">ATL31_0125</name>
</gene>
<dbReference type="SUPFAM" id="SSF54534">
    <property type="entry name" value="FKBP-like"/>
    <property type="match status" value="2"/>
</dbReference>
<dbReference type="PANTHER" id="PTHR43811">
    <property type="entry name" value="FKBP-TYPE PEPTIDYL-PROLYL CIS-TRANS ISOMERASE FKPA"/>
    <property type="match status" value="1"/>
</dbReference>
<name>A0A2N3YER5_9MICO</name>
<dbReference type="GO" id="GO:0003755">
    <property type="term" value="F:peptidyl-prolyl cis-trans isomerase activity"/>
    <property type="evidence" value="ECO:0007669"/>
    <property type="project" value="UniProtKB-UniRule"/>
</dbReference>
<dbReference type="InterPro" id="IPR001179">
    <property type="entry name" value="PPIase_FKBP_dom"/>
</dbReference>
<keyword evidence="3 5" id="KW-0697">Rotamase</keyword>
<organism evidence="9 10">
    <name type="scientific">Phycicoccus duodecadis</name>
    <dbReference type="NCBI Taxonomy" id="173053"/>
    <lineage>
        <taxon>Bacteria</taxon>
        <taxon>Bacillati</taxon>
        <taxon>Actinomycetota</taxon>
        <taxon>Actinomycetes</taxon>
        <taxon>Micrococcales</taxon>
        <taxon>Intrasporangiaceae</taxon>
        <taxon>Phycicoccus</taxon>
    </lineage>
</organism>
<keyword evidence="4 5" id="KW-0413">Isomerase</keyword>
<dbReference type="Pfam" id="PF00254">
    <property type="entry name" value="FKBP_C"/>
    <property type="match status" value="2"/>
</dbReference>
<dbReference type="PROSITE" id="PS50059">
    <property type="entry name" value="FKBP_PPIASE"/>
    <property type="match status" value="2"/>
</dbReference>
<evidence type="ECO:0000256" key="5">
    <source>
        <dbReference type="PROSITE-ProRule" id="PRU00277"/>
    </source>
</evidence>
<evidence type="ECO:0000256" key="6">
    <source>
        <dbReference type="RuleBase" id="RU003915"/>
    </source>
</evidence>
<evidence type="ECO:0000256" key="3">
    <source>
        <dbReference type="ARBA" id="ARBA00023110"/>
    </source>
</evidence>
<comment type="similarity">
    <text evidence="2 6">Belongs to the FKBP-type PPIase family.</text>
</comment>
<dbReference type="InterPro" id="IPR046357">
    <property type="entry name" value="PPIase_dom_sf"/>
</dbReference>
<feature type="region of interest" description="Disordered" evidence="7">
    <location>
        <begin position="26"/>
        <end position="47"/>
    </location>
</feature>
<dbReference type="PROSITE" id="PS51257">
    <property type="entry name" value="PROKAR_LIPOPROTEIN"/>
    <property type="match status" value="1"/>
</dbReference>
<evidence type="ECO:0000256" key="1">
    <source>
        <dbReference type="ARBA" id="ARBA00000971"/>
    </source>
</evidence>
<evidence type="ECO:0000256" key="2">
    <source>
        <dbReference type="ARBA" id="ARBA00006577"/>
    </source>
</evidence>
<proteinExistence type="inferred from homology"/>
<feature type="domain" description="PPIase FKBP-type" evidence="8">
    <location>
        <begin position="225"/>
        <end position="316"/>
    </location>
</feature>
<dbReference type="EMBL" id="PJNE01000001">
    <property type="protein sequence ID" value="PKW25337.1"/>
    <property type="molecule type" value="Genomic_DNA"/>
</dbReference>
<evidence type="ECO:0000313" key="10">
    <source>
        <dbReference type="Proteomes" id="UP000233781"/>
    </source>
</evidence>
<evidence type="ECO:0000256" key="7">
    <source>
        <dbReference type="SAM" id="MobiDB-lite"/>
    </source>
</evidence>
<accession>A0A2N3YER5</accession>
<dbReference type="EC" id="5.2.1.8" evidence="6"/>
<sequence length="316" mass="32114">MPRRLTTVLSTAALAGALVLTGCGEETGSTPSSTLTGVTVTGSDPKAEPTVKVAAPLKLTKTESKVVTEGTGAAVKKDDLVSLQAVLVNGTSGKVLTSTWKQGPVGLDLAAADLFASFKSEIPGKKLGSRVVIASTPADAYGATGNQTLGVGKDDPVVFVVDLLSTAKVLKEATGTAVAPKAGLPTVVMNAGKPAAITAPKGVKPPTKTVVQPLIEGTGPAVQKGQTVRVAYTGALYRNGEVFDSSASRPEQPYFEFPIGQGQVIKGWDNGLLGQKVGSRVLLVIPPADGYGAAGSGDKIKGTDTLMFVVDILAAY</sequence>
<dbReference type="RefSeq" id="WP_158239760.1">
    <property type="nucleotide sequence ID" value="NZ_PJNE01000001.1"/>
</dbReference>
<evidence type="ECO:0000259" key="8">
    <source>
        <dbReference type="PROSITE" id="PS50059"/>
    </source>
</evidence>
<feature type="compositionally biased region" description="Low complexity" evidence="7">
    <location>
        <begin position="26"/>
        <end position="43"/>
    </location>
</feature>